<name>A0A516NTK5_9NOCA</name>
<protein>
    <submittedName>
        <fullName evidence="1">DUF3800 domain-containing protein</fullName>
    </submittedName>
</protein>
<dbReference type="EMBL" id="CP041695">
    <property type="protein sequence ID" value="QDP82239.1"/>
    <property type="molecule type" value="Genomic_DNA"/>
</dbReference>
<dbReference type="Proteomes" id="UP000317039">
    <property type="component" value="Chromosome"/>
</dbReference>
<evidence type="ECO:0000313" key="2">
    <source>
        <dbReference type="Proteomes" id="UP000317039"/>
    </source>
</evidence>
<dbReference type="AlphaFoldDB" id="A0A516NTK5"/>
<proteinExistence type="predicted"/>
<dbReference type="Pfam" id="PF12686">
    <property type="entry name" value="DUF3800"/>
    <property type="match status" value="1"/>
</dbReference>
<sequence>MTAAQVCPIQAEFAYIDETGDTGPVSKGGSRTYTLGCVLVPICTWTDSLDHLVTLRRNLRDSYGLAMKQEVKANHLVGVKKTYSDLGLGDGQVRDIYQRHIDSIVDMSSGVCSIVIHKSEIIQPDMDVFRCAWEYLFTRLRKRTESGQPILIVHDQGEDDKVRKHLRRFRRHNWQGAGSGFGEARMLVEDAVARDSQHSYFIQLADLVAYAASRHAVPANGKTRKICDTTMWDRLAAIQIQEVSDRGDGIYKWPR</sequence>
<dbReference type="KEGG" id="nod:FOH10_29415"/>
<dbReference type="RefSeq" id="WP_143983113.1">
    <property type="nucleotide sequence ID" value="NZ_CP041695.1"/>
</dbReference>
<dbReference type="InterPro" id="IPR024524">
    <property type="entry name" value="DUF3800"/>
</dbReference>
<accession>A0A516NTK5</accession>
<reference evidence="1 2" key="1">
    <citation type="submission" date="2019-07" db="EMBL/GenBank/DDBJ databases">
        <title>Complete Genome Sequence and Methylome Analysis of Nocardia otitidis-caviarum NEB252.</title>
        <authorList>
            <person name="Fomenkov A."/>
            <person name="Anton B.P."/>
            <person name="Vincze T."/>
            <person name="Roberts R.J."/>
        </authorList>
    </citation>
    <scope>NUCLEOTIDE SEQUENCE [LARGE SCALE GENOMIC DNA]</scope>
    <source>
        <strain evidence="1 2">NEB252</strain>
    </source>
</reference>
<organism evidence="1 2">
    <name type="scientific">Nocardia otitidiscaviarum</name>
    <dbReference type="NCBI Taxonomy" id="1823"/>
    <lineage>
        <taxon>Bacteria</taxon>
        <taxon>Bacillati</taxon>
        <taxon>Actinomycetota</taxon>
        <taxon>Actinomycetes</taxon>
        <taxon>Mycobacteriales</taxon>
        <taxon>Nocardiaceae</taxon>
        <taxon>Nocardia</taxon>
    </lineage>
</organism>
<dbReference type="GeneID" id="80336478"/>
<gene>
    <name evidence="1" type="ORF">FOH10_29415</name>
</gene>
<evidence type="ECO:0000313" key="1">
    <source>
        <dbReference type="EMBL" id="QDP82239.1"/>
    </source>
</evidence>